<evidence type="ECO:0000313" key="2">
    <source>
        <dbReference type="EMBL" id="KIO32067.1"/>
    </source>
</evidence>
<evidence type="ECO:0000256" key="1">
    <source>
        <dbReference type="SAM" id="MobiDB-lite"/>
    </source>
</evidence>
<feature type="region of interest" description="Disordered" evidence="1">
    <location>
        <begin position="107"/>
        <end position="127"/>
    </location>
</feature>
<dbReference type="AlphaFoldDB" id="A0A0C3ME79"/>
<sequence length="187" mass="20184">MVWSVVAAVKEVPAPTVSMRDALRGQFWGPPQSSSGGLERCCRSNGEVFAPIAPMPDALRGPFWRPPGKGLREVIPLGIPVQPPYSEDSMVEKRVKCLSGRLQVGEERGRYSTGGPRPPRAHAGCSTGPIRENSGKGLREVPPPLVACGITAALLEVGGLVQCPPPPSPKRWALYTYRMLYTVTRSK</sequence>
<proteinExistence type="predicted"/>
<name>A0A0C3ME79_9AGAM</name>
<dbReference type="Proteomes" id="UP000054248">
    <property type="component" value="Unassembled WGS sequence"/>
</dbReference>
<dbReference type="HOGENOM" id="CLU_1448724_0_0_1"/>
<evidence type="ECO:0000313" key="3">
    <source>
        <dbReference type="Proteomes" id="UP000054248"/>
    </source>
</evidence>
<reference evidence="2 3" key="1">
    <citation type="submission" date="2014-04" db="EMBL/GenBank/DDBJ databases">
        <authorList>
            <consortium name="DOE Joint Genome Institute"/>
            <person name="Kuo A."/>
            <person name="Girlanda M."/>
            <person name="Perotto S."/>
            <person name="Kohler A."/>
            <person name="Nagy L.G."/>
            <person name="Floudas D."/>
            <person name="Copeland A."/>
            <person name="Barry K.W."/>
            <person name="Cichocki N."/>
            <person name="Veneault-Fourrey C."/>
            <person name="LaButti K."/>
            <person name="Lindquist E.A."/>
            <person name="Lipzen A."/>
            <person name="Lundell T."/>
            <person name="Morin E."/>
            <person name="Murat C."/>
            <person name="Sun H."/>
            <person name="Tunlid A."/>
            <person name="Henrissat B."/>
            <person name="Grigoriev I.V."/>
            <person name="Hibbett D.S."/>
            <person name="Martin F."/>
            <person name="Nordberg H.P."/>
            <person name="Cantor M.N."/>
            <person name="Hua S.X."/>
        </authorList>
    </citation>
    <scope>NUCLEOTIDE SEQUENCE [LARGE SCALE GENOMIC DNA]</scope>
    <source>
        <strain evidence="2 3">MUT 4182</strain>
    </source>
</reference>
<protein>
    <submittedName>
        <fullName evidence="2">Uncharacterized protein</fullName>
    </submittedName>
</protein>
<dbReference type="EMBL" id="KN822957">
    <property type="protein sequence ID" value="KIO32067.1"/>
    <property type="molecule type" value="Genomic_DNA"/>
</dbReference>
<accession>A0A0C3ME79</accession>
<keyword evidence="3" id="KW-1185">Reference proteome</keyword>
<reference evidence="3" key="2">
    <citation type="submission" date="2015-01" db="EMBL/GenBank/DDBJ databases">
        <title>Evolutionary Origins and Diversification of the Mycorrhizal Mutualists.</title>
        <authorList>
            <consortium name="DOE Joint Genome Institute"/>
            <consortium name="Mycorrhizal Genomics Consortium"/>
            <person name="Kohler A."/>
            <person name="Kuo A."/>
            <person name="Nagy L.G."/>
            <person name="Floudas D."/>
            <person name="Copeland A."/>
            <person name="Barry K.W."/>
            <person name="Cichocki N."/>
            <person name="Veneault-Fourrey C."/>
            <person name="LaButti K."/>
            <person name="Lindquist E.A."/>
            <person name="Lipzen A."/>
            <person name="Lundell T."/>
            <person name="Morin E."/>
            <person name="Murat C."/>
            <person name="Riley R."/>
            <person name="Ohm R."/>
            <person name="Sun H."/>
            <person name="Tunlid A."/>
            <person name="Henrissat B."/>
            <person name="Grigoriev I.V."/>
            <person name="Hibbett D.S."/>
            <person name="Martin F."/>
        </authorList>
    </citation>
    <scope>NUCLEOTIDE SEQUENCE [LARGE SCALE GENOMIC DNA]</scope>
    <source>
        <strain evidence="3">MUT 4182</strain>
    </source>
</reference>
<organism evidence="2 3">
    <name type="scientific">Tulasnella calospora MUT 4182</name>
    <dbReference type="NCBI Taxonomy" id="1051891"/>
    <lineage>
        <taxon>Eukaryota</taxon>
        <taxon>Fungi</taxon>
        <taxon>Dikarya</taxon>
        <taxon>Basidiomycota</taxon>
        <taxon>Agaricomycotina</taxon>
        <taxon>Agaricomycetes</taxon>
        <taxon>Cantharellales</taxon>
        <taxon>Tulasnellaceae</taxon>
        <taxon>Tulasnella</taxon>
    </lineage>
</organism>
<gene>
    <name evidence="2" type="ORF">M407DRAFT_4667</name>
</gene>